<dbReference type="Gene3D" id="2.60.120.430">
    <property type="entry name" value="Galactose-binding lectin"/>
    <property type="match status" value="1"/>
</dbReference>
<dbReference type="FunFam" id="3.80.10.10:FF:000452">
    <property type="entry name" value="Probable LRR receptor-like serine/threonine-protein kinase RFK1"/>
    <property type="match status" value="1"/>
</dbReference>
<evidence type="ECO:0000256" key="6">
    <source>
        <dbReference type="ARBA" id="ARBA00022679"/>
    </source>
</evidence>
<feature type="signal peptide" evidence="20">
    <location>
        <begin position="1"/>
        <end position="24"/>
    </location>
</feature>
<dbReference type="InterPro" id="IPR011009">
    <property type="entry name" value="Kinase-like_dom_sf"/>
</dbReference>
<evidence type="ECO:0000259" key="21">
    <source>
        <dbReference type="PROSITE" id="PS50011"/>
    </source>
</evidence>
<comment type="subcellular location">
    <subcellularLocation>
        <location evidence="1">Membrane</location>
        <topology evidence="1">Single-pass type I membrane protein</topology>
    </subcellularLocation>
</comment>
<evidence type="ECO:0000256" key="20">
    <source>
        <dbReference type="SAM" id="SignalP"/>
    </source>
</evidence>
<dbReference type="GO" id="GO:0016020">
    <property type="term" value="C:membrane"/>
    <property type="evidence" value="ECO:0007669"/>
    <property type="project" value="UniProtKB-SubCell"/>
</dbReference>
<dbReference type="GO" id="GO:0004674">
    <property type="term" value="F:protein serine/threonine kinase activity"/>
    <property type="evidence" value="ECO:0007669"/>
    <property type="project" value="UniProtKB-KW"/>
</dbReference>
<dbReference type="InterPro" id="IPR001245">
    <property type="entry name" value="Ser-Thr/Tyr_kinase_cat_dom"/>
</dbReference>
<keyword evidence="9" id="KW-0677">Repeat</keyword>
<protein>
    <recommendedName>
        <fullName evidence="2">non-specific serine/threonine protein kinase</fullName>
        <ecNumber evidence="2">2.7.11.1</ecNumber>
    </recommendedName>
</protein>
<evidence type="ECO:0000256" key="8">
    <source>
        <dbReference type="ARBA" id="ARBA00022729"/>
    </source>
</evidence>
<evidence type="ECO:0000313" key="23">
    <source>
        <dbReference type="Proteomes" id="UP001370490"/>
    </source>
</evidence>
<evidence type="ECO:0000256" key="3">
    <source>
        <dbReference type="ARBA" id="ARBA00022527"/>
    </source>
</evidence>
<evidence type="ECO:0000256" key="15">
    <source>
        <dbReference type="ARBA" id="ARBA00023170"/>
    </source>
</evidence>
<keyword evidence="16" id="KW-0325">Glycoprotein</keyword>
<evidence type="ECO:0000256" key="13">
    <source>
        <dbReference type="ARBA" id="ARBA00022989"/>
    </source>
</evidence>
<dbReference type="InterPro" id="IPR051824">
    <property type="entry name" value="LRR_Rcpt-Like_S/T_Kinase"/>
</dbReference>
<dbReference type="PROSITE" id="PS50011">
    <property type="entry name" value="PROTEIN_KINASE_DOM"/>
    <property type="match status" value="1"/>
</dbReference>
<dbReference type="Pfam" id="PF11721">
    <property type="entry name" value="Malectin"/>
    <property type="match status" value="1"/>
</dbReference>
<proteinExistence type="predicted"/>
<feature type="domain" description="Protein kinase" evidence="21">
    <location>
        <begin position="629"/>
        <end position="902"/>
    </location>
</feature>
<dbReference type="GO" id="GO:0005524">
    <property type="term" value="F:ATP binding"/>
    <property type="evidence" value="ECO:0007669"/>
    <property type="project" value="UniProtKB-UniRule"/>
</dbReference>
<keyword evidence="15" id="KW-0675">Receptor</keyword>
<dbReference type="InterPro" id="IPR001611">
    <property type="entry name" value="Leu-rich_rpt"/>
</dbReference>
<dbReference type="InterPro" id="IPR021720">
    <property type="entry name" value="Malectin_dom"/>
</dbReference>
<dbReference type="Gene3D" id="1.10.510.10">
    <property type="entry name" value="Transferase(Phosphotransferase) domain 1"/>
    <property type="match status" value="1"/>
</dbReference>
<dbReference type="SUPFAM" id="SSF56112">
    <property type="entry name" value="Protein kinase-like (PK-like)"/>
    <property type="match status" value="1"/>
</dbReference>
<evidence type="ECO:0000256" key="1">
    <source>
        <dbReference type="ARBA" id="ARBA00004479"/>
    </source>
</evidence>
<dbReference type="AlphaFoldDB" id="A0AAN8Z5D9"/>
<name>A0AAN8Z5D9_9MAGN</name>
<accession>A0AAN8Z5D9</accession>
<keyword evidence="23" id="KW-1185">Reference proteome</keyword>
<dbReference type="PROSITE" id="PS00108">
    <property type="entry name" value="PROTEIN_KINASE_ST"/>
    <property type="match status" value="1"/>
</dbReference>
<dbReference type="InterPro" id="IPR017441">
    <property type="entry name" value="Protein_kinase_ATP_BS"/>
</dbReference>
<keyword evidence="8 20" id="KW-0732">Signal</keyword>
<dbReference type="Pfam" id="PF13855">
    <property type="entry name" value="LRR_8"/>
    <property type="match status" value="1"/>
</dbReference>
<dbReference type="Gene3D" id="3.30.200.20">
    <property type="entry name" value="Phosphorylase Kinase, domain 1"/>
    <property type="match status" value="1"/>
</dbReference>
<feature type="binding site" evidence="19">
    <location>
        <position position="657"/>
    </location>
    <ligand>
        <name>ATP</name>
        <dbReference type="ChEBI" id="CHEBI:30616"/>
    </ligand>
</feature>
<dbReference type="SUPFAM" id="SSF52058">
    <property type="entry name" value="L domain-like"/>
    <property type="match status" value="1"/>
</dbReference>
<dbReference type="EC" id="2.7.11.1" evidence="2"/>
<comment type="caution">
    <text evidence="22">The sequence shown here is derived from an EMBL/GenBank/DDBJ whole genome shotgun (WGS) entry which is preliminary data.</text>
</comment>
<keyword evidence="5" id="KW-0433">Leucine-rich repeat</keyword>
<keyword evidence="12 19" id="KW-0067">ATP-binding</keyword>
<keyword evidence="11 22" id="KW-0418">Kinase</keyword>
<organism evidence="22 23">
    <name type="scientific">Dillenia turbinata</name>
    <dbReference type="NCBI Taxonomy" id="194707"/>
    <lineage>
        <taxon>Eukaryota</taxon>
        <taxon>Viridiplantae</taxon>
        <taxon>Streptophyta</taxon>
        <taxon>Embryophyta</taxon>
        <taxon>Tracheophyta</taxon>
        <taxon>Spermatophyta</taxon>
        <taxon>Magnoliopsida</taxon>
        <taxon>eudicotyledons</taxon>
        <taxon>Gunneridae</taxon>
        <taxon>Pentapetalae</taxon>
        <taxon>Dilleniales</taxon>
        <taxon>Dilleniaceae</taxon>
        <taxon>Dillenia</taxon>
    </lineage>
</organism>
<evidence type="ECO:0000256" key="9">
    <source>
        <dbReference type="ARBA" id="ARBA00022737"/>
    </source>
</evidence>
<evidence type="ECO:0000256" key="5">
    <source>
        <dbReference type="ARBA" id="ARBA00022614"/>
    </source>
</evidence>
<keyword evidence="13" id="KW-1133">Transmembrane helix</keyword>
<evidence type="ECO:0000256" key="17">
    <source>
        <dbReference type="ARBA" id="ARBA00047899"/>
    </source>
</evidence>
<keyword evidence="4" id="KW-0597">Phosphoprotein</keyword>
<gene>
    <name evidence="22" type="ORF">RJ641_014936</name>
</gene>
<evidence type="ECO:0000256" key="4">
    <source>
        <dbReference type="ARBA" id="ARBA00022553"/>
    </source>
</evidence>
<evidence type="ECO:0000256" key="18">
    <source>
        <dbReference type="ARBA" id="ARBA00048679"/>
    </source>
</evidence>
<reference evidence="22 23" key="1">
    <citation type="submission" date="2023-12" db="EMBL/GenBank/DDBJ databases">
        <title>A high-quality genome assembly for Dillenia turbinata (Dilleniales).</title>
        <authorList>
            <person name="Chanderbali A."/>
        </authorList>
    </citation>
    <scope>NUCLEOTIDE SEQUENCE [LARGE SCALE GENOMIC DNA]</scope>
    <source>
        <strain evidence="22">LSX21</strain>
        <tissue evidence="22">Leaf</tissue>
    </source>
</reference>
<dbReference type="CDD" id="cd14066">
    <property type="entry name" value="STKc_IRAK"/>
    <property type="match status" value="1"/>
</dbReference>
<comment type="catalytic activity">
    <reaction evidence="17">
        <text>L-threonyl-[protein] + ATP = O-phospho-L-threonyl-[protein] + ADP + H(+)</text>
        <dbReference type="Rhea" id="RHEA:46608"/>
        <dbReference type="Rhea" id="RHEA-COMP:11060"/>
        <dbReference type="Rhea" id="RHEA-COMP:11605"/>
        <dbReference type="ChEBI" id="CHEBI:15378"/>
        <dbReference type="ChEBI" id="CHEBI:30013"/>
        <dbReference type="ChEBI" id="CHEBI:30616"/>
        <dbReference type="ChEBI" id="CHEBI:61977"/>
        <dbReference type="ChEBI" id="CHEBI:456216"/>
        <dbReference type="EC" id="2.7.11.1"/>
    </reaction>
</comment>
<dbReference type="InterPro" id="IPR008271">
    <property type="entry name" value="Ser/Thr_kinase_AS"/>
</dbReference>
<dbReference type="Proteomes" id="UP001370490">
    <property type="component" value="Unassembled WGS sequence"/>
</dbReference>
<dbReference type="PANTHER" id="PTHR48006">
    <property type="entry name" value="LEUCINE-RICH REPEAT-CONTAINING PROTEIN DDB_G0281931-RELATED"/>
    <property type="match status" value="1"/>
</dbReference>
<evidence type="ECO:0000256" key="7">
    <source>
        <dbReference type="ARBA" id="ARBA00022692"/>
    </source>
</evidence>
<feature type="chain" id="PRO_5042980041" description="non-specific serine/threonine protein kinase" evidence="20">
    <location>
        <begin position="25"/>
        <end position="969"/>
    </location>
</feature>
<dbReference type="EMBL" id="JBAMMX010000020">
    <property type="protein sequence ID" value="KAK6921258.1"/>
    <property type="molecule type" value="Genomic_DNA"/>
</dbReference>
<evidence type="ECO:0000256" key="10">
    <source>
        <dbReference type="ARBA" id="ARBA00022741"/>
    </source>
</evidence>
<dbReference type="FunFam" id="1.10.510.10:FF:000044">
    <property type="entry name" value="Putative LRR receptor-like serine/threonine-protein kinase"/>
    <property type="match status" value="1"/>
</dbReference>
<evidence type="ECO:0000256" key="12">
    <source>
        <dbReference type="ARBA" id="ARBA00022840"/>
    </source>
</evidence>
<evidence type="ECO:0000256" key="19">
    <source>
        <dbReference type="PROSITE-ProRule" id="PRU10141"/>
    </source>
</evidence>
<dbReference type="Gene3D" id="3.80.10.10">
    <property type="entry name" value="Ribonuclease Inhibitor"/>
    <property type="match status" value="1"/>
</dbReference>
<dbReference type="Pfam" id="PF07714">
    <property type="entry name" value="PK_Tyr_Ser-Thr"/>
    <property type="match status" value="1"/>
</dbReference>
<comment type="catalytic activity">
    <reaction evidence="18">
        <text>L-seryl-[protein] + ATP = O-phospho-L-seryl-[protein] + ADP + H(+)</text>
        <dbReference type="Rhea" id="RHEA:17989"/>
        <dbReference type="Rhea" id="RHEA-COMP:9863"/>
        <dbReference type="Rhea" id="RHEA-COMP:11604"/>
        <dbReference type="ChEBI" id="CHEBI:15378"/>
        <dbReference type="ChEBI" id="CHEBI:29999"/>
        <dbReference type="ChEBI" id="CHEBI:30616"/>
        <dbReference type="ChEBI" id="CHEBI:83421"/>
        <dbReference type="ChEBI" id="CHEBI:456216"/>
        <dbReference type="EC" id="2.7.11.1"/>
    </reaction>
</comment>
<evidence type="ECO:0000256" key="11">
    <source>
        <dbReference type="ARBA" id="ARBA00022777"/>
    </source>
</evidence>
<keyword evidence="10 19" id="KW-0547">Nucleotide-binding</keyword>
<dbReference type="InterPro" id="IPR032675">
    <property type="entry name" value="LRR_dom_sf"/>
</dbReference>
<keyword evidence="3" id="KW-0723">Serine/threonine-protein kinase</keyword>
<keyword evidence="7" id="KW-0812">Transmembrane</keyword>
<evidence type="ECO:0000256" key="16">
    <source>
        <dbReference type="ARBA" id="ARBA00023180"/>
    </source>
</evidence>
<dbReference type="SMART" id="SM00220">
    <property type="entry name" value="S_TKc"/>
    <property type="match status" value="1"/>
</dbReference>
<dbReference type="FunFam" id="2.60.120.430:FF:000004">
    <property type="entry name" value="Putative leucine-rich repeat receptor-like serine/threonine-protein kinase"/>
    <property type="match status" value="1"/>
</dbReference>
<evidence type="ECO:0000313" key="22">
    <source>
        <dbReference type="EMBL" id="KAK6921258.1"/>
    </source>
</evidence>
<dbReference type="PANTHER" id="PTHR48006:SF72">
    <property type="entry name" value="LRR RECEPTOR-LIKE SERINE_THREONINE-PROTEIN KINASE RFK1-RELATED"/>
    <property type="match status" value="1"/>
</dbReference>
<dbReference type="FunFam" id="3.30.200.20:FF:000217">
    <property type="entry name" value="probable LRR receptor-like serine/threonine-protein kinase At1g53430"/>
    <property type="match status" value="1"/>
</dbReference>
<sequence length="969" mass="106669">MASATRLLFLLVAVIGYGGFSAEAQNQTARLPDSELNALREITMTLGAKNVNLSNDACQQQMIKFDYQSTDDANNTLLCNCEFDGNTTCHVTTIILKSLSLPGKLPIKVIDLPYLETIDLFGNCLNGTLPKEWASMKLVKTISLCANRLTGTIPKVWGRLTSLTYLTFEANQLSGAIPDELGNLVNLETLILSSNQFVGNLPKTFAKLTKLQTFQLNDNSFSGAVVDVFENMTQLTMLQMYATGLDGPIPISIFHLGNLTDLRISDMKCTMFDFPDLHSLKSIKYLILRNLNMSGALPSDILQMSGLKMLDISFNKLSNGIPKVTAIPGYTFLSGNILSGGVPDVVINAATNLGGLLPCSHLSNCSKLYQSLNINCGGQDVDIKNKWGTLHYEGDGDATGGASLLYVKENSNWGFSSTGDFLDDEKRFDNKYTAQASITPSGSDSELYSTARLAPISLAYYGYCLKNDVYKVKLHFAEIQFSDAEAFNSLGRRIFDVYIQGELVLKDFNVMVEANGTGRPLIKHFNASVMDNTLEIRFYWAGKGTTVIPRRGVYGPLVSAISVCPSSRSHCEVHSEANTMPMVVGICASSACLLFLISAVLYWRLRLANNKVVKGSFTLRQLKAATNKFDPRNKLGEGGFGAVYKGQLSDGTIIAVKQLSSKSRQGNREFVNEIGIILGLDHPNLVKLYGCCIDGSQLLLVYEYMENNSLFHALFEKDDFKLDWTARKKICMDIARGLAFLHEESQLKIVHRDIKTTNVLLDKDLNAKISDFGLAKLDEEEKSHITTRIAGTIGYMAPEYALWGHLTEKADVYSFGVVALEIVSGKNNSKYRPANNCVCLLDWAFVAQQNGSLNELIDPCLGTDFNKEDAERMLRVAVLCANTSPTLRPTMSSVLKMLQGTMIVEEVILDPGIYAEDMRFKLLRDQPQSSSLYDTRPVSSMSASSQDLFSVSHSSINHSMDEASILNSL</sequence>
<evidence type="ECO:0000256" key="2">
    <source>
        <dbReference type="ARBA" id="ARBA00012513"/>
    </source>
</evidence>
<evidence type="ECO:0000256" key="14">
    <source>
        <dbReference type="ARBA" id="ARBA00023136"/>
    </source>
</evidence>
<keyword evidence="6" id="KW-0808">Transferase</keyword>
<dbReference type="InterPro" id="IPR000719">
    <property type="entry name" value="Prot_kinase_dom"/>
</dbReference>
<keyword evidence="14" id="KW-0472">Membrane</keyword>
<dbReference type="PROSITE" id="PS00107">
    <property type="entry name" value="PROTEIN_KINASE_ATP"/>
    <property type="match status" value="1"/>
</dbReference>